<dbReference type="Gene3D" id="3.40.50.720">
    <property type="entry name" value="NAD(P)-binding Rossmann-like Domain"/>
    <property type="match status" value="1"/>
</dbReference>
<evidence type="ECO:0000256" key="1">
    <source>
        <dbReference type="ARBA" id="ARBA00006484"/>
    </source>
</evidence>
<dbReference type="InterPro" id="IPR002347">
    <property type="entry name" value="SDR_fam"/>
</dbReference>
<proteinExistence type="inferred from homology"/>
<organism evidence="3 4">
    <name type="scientific">Corynebacterium felinum</name>
    <dbReference type="NCBI Taxonomy" id="131318"/>
    <lineage>
        <taxon>Bacteria</taxon>
        <taxon>Bacillati</taxon>
        <taxon>Actinomycetota</taxon>
        <taxon>Actinomycetes</taxon>
        <taxon>Mycobacteriales</taxon>
        <taxon>Corynebacteriaceae</taxon>
        <taxon>Corynebacterium</taxon>
    </lineage>
</organism>
<name>A0ABU2BAM1_9CORY</name>
<evidence type="ECO:0000313" key="3">
    <source>
        <dbReference type="EMBL" id="MDR7355643.1"/>
    </source>
</evidence>
<comment type="similarity">
    <text evidence="1">Belongs to the short-chain dehydrogenases/reductases (SDR) family.</text>
</comment>
<dbReference type="PANTHER" id="PTHR43669">
    <property type="entry name" value="5-KETO-D-GLUCONATE 5-REDUCTASE"/>
    <property type="match status" value="1"/>
</dbReference>
<keyword evidence="4" id="KW-1185">Reference proteome</keyword>
<evidence type="ECO:0000313" key="4">
    <source>
        <dbReference type="Proteomes" id="UP001183619"/>
    </source>
</evidence>
<accession>A0ABU2BAM1</accession>
<dbReference type="InterPro" id="IPR036291">
    <property type="entry name" value="NAD(P)-bd_dom_sf"/>
</dbReference>
<comment type="caution">
    <text evidence="3">The sequence shown here is derived from an EMBL/GenBank/DDBJ whole genome shotgun (WGS) entry which is preliminary data.</text>
</comment>
<reference evidence="3 4" key="1">
    <citation type="submission" date="2023-07" db="EMBL/GenBank/DDBJ databases">
        <title>Sequencing the genomes of 1000 actinobacteria strains.</title>
        <authorList>
            <person name="Klenk H.-P."/>
        </authorList>
    </citation>
    <scope>NUCLEOTIDE SEQUENCE [LARGE SCALE GENOMIC DNA]</scope>
    <source>
        <strain evidence="3 4">DSM 44508</strain>
    </source>
</reference>
<dbReference type="EMBL" id="JAVDYF010000001">
    <property type="protein sequence ID" value="MDR7355643.1"/>
    <property type="molecule type" value="Genomic_DNA"/>
</dbReference>
<gene>
    <name evidence="3" type="ORF">J2S37_002181</name>
</gene>
<dbReference type="PANTHER" id="PTHR43669:SF6">
    <property type="entry name" value="DECAPRENYLPHOSPHORYL-2-KETO-BETA-D-ERYTHRO-PENTOSE REDUCTASE"/>
    <property type="match status" value="1"/>
</dbReference>
<dbReference type="SUPFAM" id="SSF51735">
    <property type="entry name" value="NAD(P)-binding Rossmann-fold domains"/>
    <property type="match status" value="1"/>
</dbReference>
<keyword evidence="2" id="KW-0560">Oxidoreductase</keyword>
<dbReference type="Pfam" id="PF00106">
    <property type="entry name" value="adh_short"/>
    <property type="match status" value="1"/>
</dbReference>
<protein>
    <submittedName>
        <fullName evidence="3">Short-subunit dehydrogenase</fullName>
    </submittedName>
</protein>
<evidence type="ECO:0000256" key="2">
    <source>
        <dbReference type="ARBA" id="ARBA00023002"/>
    </source>
</evidence>
<dbReference type="Proteomes" id="UP001183619">
    <property type="component" value="Unassembled WGS sequence"/>
</dbReference>
<sequence length="195" mass="20483">MSTENSEAASTSKPRCVLVLGATSEIGGEIATRLAPGMHMVLASRRPADLSALAHTLRESGALGVESLLFDAANFPAHAKLIADVAARYTIEHAVVCFGILGDQQRAESSWEHAAEIATVDYTAQIVALTSLAQQLLAQGTAATITAFRPLRAGGRGGQTTCTVPQKQDWTHFAKDLPTDFMAHPCASLSPDLGS</sequence>